<comment type="caution">
    <text evidence="2">The sequence shown here is derived from an EMBL/GenBank/DDBJ whole genome shotgun (WGS) entry which is preliminary data.</text>
</comment>
<sequence>MTSRSKFLKAKALIPLLYSSCSNTKSSSSIKFSTGSTNFSSGSTNQGTLVRTTSTVYALPTANHHGATRPTIDLDEDPEEDLEEDHTNYPADGGNGNNEPSDDDDGDDDTNDKDEEPFEDEDDDDEEEKHLALAELFCKYPIMEPCTSCWGYRSI</sequence>
<gene>
    <name evidence="2" type="ORF">Tco_0990039</name>
</gene>
<organism evidence="2 3">
    <name type="scientific">Tanacetum coccineum</name>
    <dbReference type="NCBI Taxonomy" id="301880"/>
    <lineage>
        <taxon>Eukaryota</taxon>
        <taxon>Viridiplantae</taxon>
        <taxon>Streptophyta</taxon>
        <taxon>Embryophyta</taxon>
        <taxon>Tracheophyta</taxon>
        <taxon>Spermatophyta</taxon>
        <taxon>Magnoliopsida</taxon>
        <taxon>eudicotyledons</taxon>
        <taxon>Gunneridae</taxon>
        <taxon>Pentapetalae</taxon>
        <taxon>asterids</taxon>
        <taxon>campanulids</taxon>
        <taxon>Asterales</taxon>
        <taxon>Asteraceae</taxon>
        <taxon>Asteroideae</taxon>
        <taxon>Anthemideae</taxon>
        <taxon>Anthemidinae</taxon>
        <taxon>Tanacetum</taxon>
    </lineage>
</organism>
<protein>
    <submittedName>
        <fullName evidence="2">Uncharacterized protein</fullName>
    </submittedName>
</protein>
<evidence type="ECO:0000313" key="3">
    <source>
        <dbReference type="Proteomes" id="UP001151760"/>
    </source>
</evidence>
<name>A0ABQ5EVJ2_9ASTR</name>
<feature type="compositionally biased region" description="Acidic residues" evidence="1">
    <location>
        <begin position="100"/>
        <end position="127"/>
    </location>
</feature>
<keyword evidence="3" id="KW-1185">Reference proteome</keyword>
<evidence type="ECO:0000313" key="2">
    <source>
        <dbReference type="EMBL" id="GJT54985.1"/>
    </source>
</evidence>
<dbReference type="EMBL" id="BQNB010016720">
    <property type="protein sequence ID" value="GJT54985.1"/>
    <property type="molecule type" value="Genomic_DNA"/>
</dbReference>
<feature type="region of interest" description="Disordered" evidence="1">
    <location>
        <begin position="22"/>
        <end position="48"/>
    </location>
</feature>
<proteinExistence type="predicted"/>
<reference evidence="2" key="2">
    <citation type="submission" date="2022-01" db="EMBL/GenBank/DDBJ databases">
        <authorList>
            <person name="Yamashiro T."/>
            <person name="Shiraishi A."/>
            <person name="Satake H."/>
            <person name="Nakayama K."/>
        </authorList>
    </citation>
    <scope>NUCLEOTIDE SEQUENCE</scope>
</reference>
<feature type="region of interest" description="Disordered" evidence="1">
    <location>
        <begin position="60"/>
        <end position="129"/>
    </location>
</feature>
<feature type="compositionally biased region" description="Acidic residues" evidence="1">
    <location>
        <begin position="73"/>
        <end position="84"/>
    </location>
</feature>
<feature type="compositionally biased region" description="Low complexity" evidence="1">
    <location>
        <begin position="22"/>
        <end position="45"/>
    </location>
</feature>
<reference evidence="2" key="1">
    <citation type="journal article" date="2022" name="Int. J. Mol. Sci.">
        <title>Draft Genome of Tanacetum Coccineum: Genomic Comparison of Closely Related Tanacetum-Family Plants.</title>
        <authorList>
            <person name="Yamashiro T."/>
            <person name="Shiraishi A."/>
            <person name="Nakayama K."/>
            <person name="Satake H."/>
        </authorList>
    </citation>
    <scope>NUCLEOTIDE SEQUENCE</scope>
</reference>
<accession>A0ABQ5EVJ2</accession>
<evidence type="ECO:0000256" key="1">
    <source>
        <dbReference type="SAM" id="MobiDB-lite"/>
    </source>
</evidence>
<dbReference type="Proteomes" id="UP001151760">
    <property type="component" value="Unassembled WGS sequence"/>
</dbReference>